<protein>
    <recommendedName>
        <fullName evidence="5">Basic proline-rich protein</fullName>
    </recommendedName>
</protein>
<keyword evidence="2" id="KW-0472">Membrane</keyword>
<feature type="transmembrane region" description="Helical" evidence="2">
    <location>
        <begin position="449"/>
        <end position="470"/>
    </location>
</feature>
<keyword evidence="4" id="KW-1185">Reference proteome</keyword>
<keyword evidence="2" id="KW-0812">Transmembrane</keyword>
<comment type="caution">
    <text evidence="3">The sequence shown here is derived from an EMBL/GenBank/DDBJ whole genome shotgun (WGS) entry which is preliminary data.</text>
</comment>
<feature type="region of interest" description="Disordered" evidence="1">
    <location>
        <begin position="391"/>
        <end position="410"/>
    </location>
</feature>
<dbReference type="Proteomes" id="UP000635387">
    <property type="component" value="Unassembled WGS sequence"/>
</dbReference>
<evidence type="ECO:0008006" key="5">
    <source>
        <dbReference type="Google" id="ProtNLM"/>
    </source>
</evidence>
<feature type="region of interest" description="Disordered" evidence="1">
    <location>
        <begin position="1"/>
        <end position="380"/>
    </location>
</feature>
<feature type="region of interest" description="Disordered" evidence="1">
    <location>
        <begin position="416"/>
        <end position="445"/>
    </location>
</feature>
<feature type="transmembrane region" description="Helical" evidence="2">
    <location>
        <begin position="477"/>
        <end position="496"/>
    </location>
</feature>
<evidence type="ECO:0000313" key="4">
    <source>
        <dbReference type="Proteomes" id="UP000635387"/>
    </source>
</evidence>
<feature type="compositionally biased region" description="Acidic residues" evidence="1">
    <location>
        <begin position="416"/>
        <end position="436"/>
    </location>
</feature>
<keyword evidence="2" id="KW-1133">Transmembrane helix</keyword>
<accession>A0ABQ3LY30</accession>
<organism evidence="3 4">
    <name type="scientific">Amycolatopsis oliviviridis</name>
    <dbReference type="NCBI Taxonomy" id="1471590"/>
    <lineage>
        <taxon>Bacteria</taxon>
        <taxon>Bacillati</taxon>
        <taxon>Actinomycetota</taxon>
        <taxon>Actinomycetes</taxon>
        <taxon>Pseudonocardiales</taxon>
        <taxon>Pseudonocardiaceae</taxon>
        <taxon>Amycolatopsis</taxon>
    </lineage>
</organism>
<feature type="compositionally biased region" description="Pro residues" evidence="1">
    <location>
        <begin position="100"/>
        <end position="117"/>
    </location>
</feature>
<feature type="transmembrane region" description="Helical" evidence="2">
    <location>
        <begin position="508"/>
        <end position="529"/>
    </location>
</feature>
<feature type="compositionally biased region" description="Pro residues" evidence="1">
    <location>
        <begin position="300"/>
        <end position="309"/>
    </location>
</feature>
<feature type="compositionally biased region" description="Low complexity" evidence="1">
    <location>
        <begin position="288"/>
        <end position="299"/>
    </location>
</feature>
<feature type="compositionally biased region" description="Low complexity" evidence="1">
    <location>
        <begin position="132"/>
        <end position="150"/>
    </location>
</feature>
<evidence type="ECO:0000313" key="3">
    <source>
        <dbReference type="EMBL" id="GHH21538.1"/>
    </source>
</evidence>
<evidence type="ECO:0000256" key="2">
    <source>
        <dbReference type="SAM" id="Phobius"/>
    </source>
</evidence>
<dbReference type="RefSeq" id="WP_191256196.1">
    <property type="nucleotide sequence ID" value="NZ_BNAY01000004.1"/>
</dbReference>
<name>A0ABQ3LY30_9PSEU</name>
<sequence>MTDETESGQPQKTVAELLAQHGAQPEGGRRRRRRAADDEDEAPEPTRGRRAPAVSDTAPQAIIDRVSGDTPPPANRPPRRSRPQDSGARPLPPQDTGARPVPPPQQDSAPLPVPPNAPTRQTPPVRPPQPPQEQSGYQQRPPQPPQQSGQFARPTPPQEQSGYQQRPPQQSGQFARPTPPQEQSGYQQRPPDSEGLPPRGRPRPAGPEETRGAVPPVRRRPEPPAGPPSAGLSARLDGLDAAPDDVQDQPGPMASGAFQTPPAQPVRRRRPAARPPQPKAEPSTEQFAAVGDAPGAEPEAPAPVEPAAPPAGLAGWRKRRQKVQSEDTEIGGIPPVPPPVAPVEPDADPEPDPFDAGPPTMGHPAPMPFVPPHSLDDRTRQQDNLDEYEREFADPAYPDGNPDFDRDDYGYRADEYEDDYEDDRAEDVDAVEEDEPAAPAENTSPGKQWLALAGQLALGVVGGAGVWLGFNWLWVKLPAAALVAALLVIVALVWIVRKIRKAEDLQTLVLAVLVGLVVTVSPAALLLVAR</sequence>
<reference evidence="4" key="1">
    <citation type="journal article" date="2019" name="Int. J. Syst. Evol. Microbiol.">
        <title>The Global Catalogue of Microorganisms (GCM) 10K type strain sequencing project: providing services to taxonomists for standard genome sequencing and annotation.</title>
        <authorList>
            <consortium name="The Broad Institute Genomics Platform"/>
            <consortium name="The Broad Institute Genome Sequencing Center for Infectious Disease"/>
            <person name="Wu L."/>
            <person name="Ma J."/>
        </authorList>
    </citation>
    <scope>NUCLEOTIDE SEQUENCE [LARGE SCALE GENOMIC DNA]</scope>
    <source>
        <strain evidence="4">CGMCC 4.7683</strain>
    </source>
</reference>
<evidence type="ECO:0000256" key="1">
    <source>
        <dbReference type="SAM" id="MobiDB-lite"/>
    </source>
</evidence>
<dbReference type="EMBL" id="BNAY01000004">
    <property type="protein sequence ID" value="GHH21538.1"/>
    <property type="molecule type" value="Genomic_DNA"/>
</dbReference>
<proteinExistence type="predicted"/>
<feature type="compositionally biased region" description="Polar residues" evidence="1">
    <location>
        <begin position="158"/>
        <end position="173"/>
    </location>
</feature>
<gene>
    <name evidence="3" type="ORF">GCM10017790_42650</name>
</gene>